<evidence type="ECO:0000256" key="1">
    <source>
        <dbReference type="ARBA" id="ARBA00004651"/>
    </source>
</evidence>
<dbReference type="Proteomes" id="UP000190641">
    <property type="component" value="Unassembled WGS sequence"/>
</dbReference>
<feature type="transmembrane region" description="Helical" evidence="7">
    <location>
        <begin position="170"/>
        <end position="189"/>
    </location>
</feature>
<keyword evidence="3" id="KW-1003">Cell membrane</keyword>
<evidence type="ECO:0000256" key="6">
    <source>
        <dbReference type="ARBA" id="ARBA00023136"/>
    </source>
</evidence>
<dbReference type="PANTHER" id="PTHR40074:SF2">
    <property type="entry name" value="O-ACETYLTRANSFERASE WECH"/>
    <property type="match status" value="1"/>
</dbReference>
<evidence type="ECO:0000313" key="10">
    <source>
        <dbReference type="Proteomes" id="UP000190641"/>
    </source>
</evidence>
<feature type="transmembrane region" description="Helical" evidence="7">
    <location>
        <begin position="325"/>
        <end position="347"/>
    </location>
</feature>
<evidence type="ECO:0000313" key="9">
    <source>
        <dbReference type="EMBL" id="OOR72477.1"/>
    </source>
</evidence>
<evidence type="ECO:0000256" key="5">
    <source>
        <dbReference type="ARBA" id="ARBA00022989"/>
    </source>
</evidence>
<dbReference type="InterPro" id="IPR002656">
    <property type="entry name" value="Acyl_transf_3_dom"/>
</dbReference>
<feature type="transmembrane region" description="Helical" evidence="7">
    <location>
        <begin position="299"/>
        <end position="319"/>
    </location>
</feature>
<feature type="transmembrane region" description="Helical" evidence="7">
    <location>
        <begin position="27"/>
        <end position="47"/>
    </location>
</feature>
<feature type="transmembrane region" description="Helical" evidence="7">
    <location>
        <begin position="240"/>
        <end position="262"/>
    </location>
</feature>
<keyword evidence="6 7" id="KW-0472">Membrane</keyword>
<dbReference type="GO" id="GO:0009246">
    <property type="term" value="P:enterobacterial common antigen biosynthetic process"/>
    <property type="evidence" value="ECO:0007669"/>
    <property type="project" value="TreeGrafter"/>
</dbReference>
<comment type="similarity">
    <text evidence="2">Belongs to the acyltransferase 3 family.</text>
</comment>
<feature type="transmembrane region" description="Helical" evidence="7">
    <location>
        <begin position="268"/>
        <end position="287"/>
    </location>
</feature>
<evidence type="ECO:0000256" key="2">
    <source>
        <dbReference type="ARBA" id="ARBA00007400"/>
    </source>
</evidence>
<dbReference type="Pfam" id="PF01757">
    <property type="entry name" value="Acyl_transf_3"/>
    <property type="match status" value="1"/>
</dbReference>
<organism evidence="9 10">
    <name type="scientific">Bacillus cereus</name>
    <dbReference type="NCBI Taxonomy" id="1396"/>
    <lineage>
        <taxon>Bacteria</taxon>
        <taxon>Bacillati</taxon>
        <taxon>Bacillota</taxon>
        <taxon>Bacilli</taxon>
        <taxon>Bacillales</taxon>
        <taxon>Bacillaceae</taxon>
        <taxon>Bacillus</taxon>
        <taxon>Bacillus cereus group</taxon>
    </lineage>
</organism>
<evidence type="ECO:0000256" key="7">
    <source>
        <dbReference type="SAM" id="Phobius"/>
    </source>
</evidence>
<feature type="transmembrane region" description="Helical" evidence="7">
    <location>
        <begin position="99"/>
        <end position="115"/>
    </location>
</feature>
<evidence type="ECO:0000259" key="8">
    <source>
        <dbReference type="Pfam" id="PF01757"/>
    </source>
</evidence>
<feature type="transmembrane region" description="Helical" evidence="7">
    <location>
        <begin position="201"/>
        <end position="220"/>
    </location>
</feature>
<proteinExistence type="inferred from homology"/>
<gene>
    <name evidence="9" type="ORF">BLX06_24530</name>
</gene>
<feature type="domain" description="Acyltransferase 3" evidence="8">
    <location>
        <begin position="23"/>
        <end position="343"/>
    </location>
</feature>
<reference evidence="9 10" key="1">
    <citation type="submission" date="2017-01" db="EMBL/GenBank/DDBJ databases">
        <title>Bacillus cereus isolates.</title>
        <authorList>
            <person name="Beno S.M."/>
        </authorList>
    </citation>
    <scope>NUCLEOTIDE SEQUENCE [LARGE SCALE GENOMIC DNA]</scope>
    <source>
        <strain evidence="9 10">FSL K6-1030</strain>
    </source>
</reference>
<evidence type="ECO:0000256" key="3">
    <source>
        <dbReference type="ARBA" id="ARBA00022475"/>
    </source>
</evidence>
<comment type="caution">
    <text evidence="9">The sequence shown here is derived from an EMBL/GenBank/DDBJ whole genome shotgun (WGS) entry which is preliminary data.</text>
</comment>
<comment type="subcellular location">
    <subcellularLocation>
        <location evidence="1">Cell membrane</location>
        <topology evidence="1">Multi-pass membrane protein</topology>
    </subcellularLocation>
</comment>
<feature type="transmembrane region" description="Helical" evidence="7">
    <location>
        <begin position="140"/>
        <end position="163"/>
    </location>
</feature>
<dbReference type="RefSeq" id="WP_078187234.1">
    <property type="nucleotide sequence ID" value="NZ_MUAU01000116.1"/>
</dbReference>
<keyword evidence="5 7" id="KW-1133">Transmembrane helix</keyword>
<protein>
    <recommendedName>
        <fullName evidence="8">Acyltransferase 3 domain-containing protein</fullName>
    </recommendedName>
</protein>
<accession>A0A9X6B516</accession>
<feature type="transmembrane region" description="Helical" evidence="7">
    <location>
        <begin position="59"/>
        <end position="78"/>
    </location>
</feature>
<dbReference type="GO" id="GO:0016413">
    <property type="term" value="F:O-acetyltransferase activity"/>
    <property type="evidence" value="ECO:0007669"/>
    <property type="project" value="TreeGrafter"/>
</dbReference>
<dbReference type="EMBL" id="MUAU01000116">
    <property type="protein sequence ID" value="OOR72477.1"/>
    <property type="molecule type" value="Genomic_DNA"/>
</dbReference>
<name>A0A9X6B516_BACCE</name>
<keyword evidence="4 7" id="KW-0812">Transmembrane</keyword>
<evidence type="ECO:0000256" key="4">
    <source>
        <dbReference type="ARBA" id="ARBA00022692"/>
    </source>
</evidence>
<dbReference type="AlphaFoldDB" id="A0A9X6B516"/>
<sequence>MKKERIEGKRFLGGVYISSNQIKELDFIRFIACFSVVMIHTLHRTIYGREVWNQELNHMLMVIQLSLMFATPLFVLVSEMITAHSTKNSIPKGFLWRKIKFIIVPYFIMSIIYAIDKTFSASNINQGFFEIWRLYLIGQWHGYFVLIICQMYLLHIFFVKYFYDSNPAILLTYTGLLSMGYWLMFDLYVPNLPSSKYSWEILFRIPFLGWLFYFTMAFYAGKNIDQFRSFIYRYRKYMYLNLFITFCMVHILFHNGIIHMVSSARYDVVLYTAFIFIGLFLFSRYWIDTPYSIKLVCSCSYGIYLLHPLVQKYVAIYIYRFQLSTLWYIVSIQILGIGIPVCIVLLCHKYWWGKYLVGKVSVPLKYKNN</sequence>
<dbReference type="PANTHER" id="PTHR40074">
    <property type="entry name" value="O-ACETYLTRANSFERASE WECH"/>
    <property type="match status" value="1"/>
</dbReference>
<dbReference type="GO" id="GO:0005886">
    <property type="term" value="C:plasma membrane"/>
    <property type="evidence" value="ECO:0007669"/>
    <property type="project" value="UniProtKB-SubCell"/>
</dbReference>